<sequence>MSFEFINNSNLNDDATRKRIRRHAAVGRNRGKRISRPSRKDVLTTATTPFRVPLVVQGASEAKEKVYHIERPVDDGLFFPGILPGESKGLVKEVISFISSLRFSPELNNGLDYGGLRVPECVRYMFVDEACFHSTMSTALLYLDNMAKKPRGKLQAMRHASHTFRLLKQKLCGQDAITDSTIAAVVSMAQYEHNQNHIKQGLVHVQGLWQIAQLRGGISNLIRSPSGLGQKMLRVDLEYSLQLGSPTLFRLEEAEMGCKSMSQFPSVCLELDHEVHPLVLGHHSFNELPADFRGFLVDVLFLASSLNNAIASVAPKMSAIDLYQNIILFGYRLVKLKPLGLPLGTPSFQNRLHLGLTAFLATFLQGWDNEIAQNDLLSQSILAEVQTLSSAGQENQETLLWLLFIGAASSCLWKHPVWVSTAKHTLQALKIESWEDVKKILTDFPWVNAVHDTAGQALWYRSQSLN</sequence>
<dbReference type="EMBL" id="MDYM01000006">
    <property type="protein sequence ID" value="OQD65135.1"/>
    <property type="molecule type" value="Genomic_DNA"/>
</dbReference>
<organism evidence="1 2">
    <name type="scientific">Penicillium polonicum</name>
    <dbReference type="NCBI Taxonomy" id="60169"/>
    <lineage>
        <taxon>Eukaryota</taxon>
        <taxon>Fungi</taxon>
        <taxon>Dikarya</taxon>
        <taxon>Ascomycota</taxon>
        <taxon>Pezizomycotina</taxon>
        <taxon>Eurotiomycetes</taxon>
        <taxon>Eurotiomycetidae</taxon>
        <taxon>Eurotiales</taxon>
        <taxon>Aspergillaceae</taxon>
        <taxon>Penicillium</taxon>
    </lineage>
</organism>
<evidence type="ECO:0000313" key="2">
    <source>
        <dbReference type="Proteomes" id="UP000191408"/>
    </source>
</evidence>
<name>A0A1V6NKB0_PENPO</name>
<keyword evidence="2" id="KW-1185">Reference proteome</keyword>
<proteinExistence type="predicted"/>
<evidence type="ECO:0000313" key="1">
    <source>
        <dbReference type="EMBL" id="OQD65135.1"/>
    </source>
</evidence>
<evidence type="ECO:0008006" key="3">
    <source>
        <dbReference type="Google" id="ProtNLM"/>
    </source>
</evidence>
<comment type="caution">
    <text evidence="1">The sequence shown here is derived from an EMBL/GenBank/DDBJ whole genome shotgun (WGS) entry which is preliminary data.</text>
</comment>
<dbReference type="PANTHER" id="PTHR37540">
    <property type="entry name" value="TRANSCRIPTION FACTOR (ACR-2), PUTATIVE-RELATED-RELATED"/>
    <property type="match status" value="1"/>
</dbReference>
<dbReference type="AlphaFoldDB" id="A0A1V6NKB0"/>
<dbReference type="OrthoDB" id="4158087at2759"/>
<dbReference type="Proteomes" id="UP000191408">
    <property type="component" value="Unassembled WGS sequence"/>
</dbReference>
<dbReference type="STRING" id="60169.A0A1V6NKB0"/>
<protein>
    <recommendedName>
        <fullName evidence="3">Transcription factor domain-containing protein</fullName>
    </recommendedName>
</protein>
<reference evidence="2" key="1">
    <citation type="journal article" date="2017" name="Nat. Microbiol.">
        <title>Global analysis of biosynthetic gene clusters reveals vast potential of secondary metabolite production in Penicillium species.</title>
        <authorList>
            <person name="Nielsen J.C."/>
            <person name="Grijseels S."/>
            <person name="Prigent S."/>
            <person name="Ji B."/>
            <person name="Dainat J."/>
            <person name="Nielsen K.F."/>
            <person name="Frisvad J.C."/>
            <person name="Workman M."/>
            <person name="Nielsen J."/>
        </authorList>
    </citation>
    <scope>NUCLEOTIDE SEQUENCE [LARGE SCALE GENOMIC DNA]</scope>
    <source>
        <strain evidence="2">IBT 4502</strain>
    </source>
</reference>
<gene>
    <name evidence="1" type="ORF">PENPOL_c006G06984</name>
</gene>
<dbReference type="PANTHER" id="PTHR37540:SF9">
    <property type="entry name" value="ZN(2)-C6 FUNGAL-TYPE DOMAIN-CONTAINING PROTEIN"/>
    <property type="match status" value="1"/>
</dbReference>
<accession>A0A1V6NKB0</accession>